<protein>
    <submittedName>
        <fullName evidence="9">U-box domain-containing protein 4</fullName>
    </submittedName>
</protein>
<dbReference type="InterPro" id="IPR035952">
    <property type="entry name" value="Rhomboid-like_sf"/>
</dbReference>
<dbReference type="SUPFAM" id="SSF144091">
    <property type="entry name" value="Rhomboid-like"/>
    <property type="match status" value="1"/>
</dbReference>
<dbReference type="CDD" id="cd16664">
    <property type="entry name" value="RING-Ubox_PUB"/>
    <property type="match status" value="1"/>
</dbReference>
<dbReference type="AlphaFoldDB" id="A0A087SQX7"/>
<evidence type="ECO:0000313" key="9">
    <source>
        <dbReference type="EMBL" id="KFM28131.1"/>
    </source>
</evidence>
<feature type="transmembrane region" description="Helical" evidence="7">
    <location>
        <begin position="265"/>
        <end position="286"/>
    </location>
</feature>
<dbReference type="PROSITE" id="PS51698">
    <property type="entry name" value="U_BOX"/>
    <property type="match status" value="1"/>
</dbReference>
<evidence type="ECO:0000256" key="3">
    <source>
        <dbReference type="ARBA" id="ARBA00022692"/>
    </source>
</evidence>
<name>A0A087SQX7_AUXPR</name>
<feature type="region of interest" description="Disordered" evidence="6">
    <location>
        <begin position="498"/>
        <end position="553"/>
    </location>
</feature>
<dbReference type="GO" id="GO:0004252">
    <property type="term" value="F:serine-type endopeptidase activity"/>
    <property type="evidence" value="ECO:0007669"/>
    <property type="project" value="InterPro"/>
</dbReference>
<dbReference type="PANTHER" id="PTHR22849:SF164">
    <property type="entry name" value="U-BOX DOMAIN-CONTAINING PROTEIN"/>
    <property type="match status" value="1"/>
</dbReference>
<reference evidence="9 10" key="1">
    <citation type="journal article" date="2014" name="BMC Genomics">
        <title>Oil accumulation mechanisms of the oleaginous microalga Chlorella protothecoides revealed through its genome, transcriptomes, and proteomes.</title>
        <authorList>
            <person name="Gao C."/>
            <person name="Wang Y."/>
            <person name="Shen Y."/>
            <person name="Yan D."/>
            <person name="He X."/>
            <person name="Dai J."/>
            <person name="Wu Q."/>
        </authorList>
    </citation>
    <scope>NUCLEOTIDE SEQUENCE [LARGE SCALE GENOMIC DNA]</scope>
    <source>
        <strain evidence="9 10">0710</strain>
    </source>
</reference>
<evidence type="ECO:0000256" key="1">
    <source>
        <dbReference type="ARBA" id="ARBA00004141"/>
    </source>
</evidence>
<evidence type="ECO:0000256" key="4">
    <source>
        <dbReference type="ARBA" id="ARBA00022989"/>
    </source>
</evidence>
<dbReference type="Pfam" id="PF01694">
    <property type="entry name" value="Rhomboid"/>
    <property type="match status" value="1"/>
</dbReference>
<dbReference type="PANTHER" id="PTHR22849">
    <property type="entry name" value="WDSAM1 PROTEIN"/>
    <property type="match status" value="1"/>
</dbReference>
<proteinExistence type="inferred from homology"/>
<evidence type="ECO:0000256" key="6">
    <source>
        <dbReference type="SAM" id="MobiDB-lite"/>
    </source>
</evidence>
<keyword evidence="4 7" id="KW-1133">Transmembrane helix</keyword>
<dbReference type="InterPro" id="IPR013083">
    <property type="entry name" value="Znf_RING/FYVE/PHD"/>
</dbReference>
<dbReference type="GeneID" id="23616633"/>
<dbReference type="InterPro" id="IPR045210">
    <property type="entry name" value="RING-Ubox_PUB"/>
</dbReference>
<dbReference type="RefSeq" id="XP_011401143.1">
    <property type="nucleotide sequence ID" value="XM_011402841.1"/>
</dbReference>
<dbReference type="InterPro" id="IPR045185">
    <property type="entry name" value="PUB22/23/24-like"/>
</dbReference>
<evidence type="ECO:0000256" key="7">
    <source>
        <dbReference type="SAM" id="Phobius"/>
    </source>
</evidence>
<dbReference type="OrthoDB" id="10064100at2759"/>
<comment type="subcellular location">
    <subcellularLocation>
        <location evidence="1">Membrane</location>
        <topology evidence="1">Multi-pass membrane protein</topology>
    </subcellularLocation>
</comment>
<evidence type="ECO:0000313" key="10">
    <source>
        <dbReference type="Proteomes" id="UP000028924"/>
    </source>
</evidence>
<dbReference type="eggNOG" id="KOG2289">
    <property type="taxonomic scope" value="Eukaryota"/>
</dbReference>
<feature type="transmembrane region" description="Helical" evidence="7">
    <location>
        <begin position="292"/>
        <end position="313"/>
    </location>
</feature>
<feature type="compositionally biased region" description="Low complexity" evidence="6">
    <location>
        <begin position="526"/>
        <end position="541"/>
    </location>
</feature>
<dbReference type="GO" id="GO:0016020">
    <property type="term" value="C:membrane"/>
    <property type="evidence" value="ECO:0007669"/>
    <property type="project" value="UniProtKB-SubCell"/>
</dbReference>
<dbReference type="Proteomes" id="UP000028924">
    <property type="component" value="Unassembled WGS sequence"/>
</dbReference>
<dbReference type="EMBL" id="KL662162">
    <property type="protein sequence ID" value="KFM28131.1"/>
    <property type="molecule type" value="Genomic_DNA"/>
</dbReference>
<dbReference type="InterPro" id="IPR003613">
    <property type="entry name" value="Ubox_domain"/>
</dbReference>
<evidence type="ECO:0000259" key="8">
    <source>
        <dbReference type="PROSITE" id="PS51698"/>
    </source>
</evidence>
<dbReference type="GO" id="GO:0061630">
    <property type="term" value="F:ubiquitin protein ligase activity"/>
    <property type="evidence" value="ECO:0007669"/>
    <property type="project" value="InterPro"/>
</dbReference>
<sequence>MPQAPAKIDMRAKVEASAPQHFFCPIAMHIMRDPVVLSTGQTYDHPSIERWLSEGHTKCPITGVELPTPVSMAPNLVLRQSIEEWAARRAPWLLLSIAGSHGSLRSLAGPGPDPALLSSYSAAPPASDPYASAQSQGGGVALIPMPAPREPSAPFFDPLPARRHGPLGRAVVTCQVVLLVSVWITLYILSVWQAGWSLADLAVNPWAGANPRALLAVGAQSHGYVASRGQGWRVLTSPFVPAGIIQLVPNVMLLSTFVRYLDRTLPLPPVTIPAIFLVGSWCGAVTDANLNVYYVSSGASAGVAALLAAMWVEQSVNFSRYQLHAVSYLVLFIVTGVLGTLSVLPMQSFWYLAAAFAAGATLSGVILGLQTVGMGLVMSKHNSSWLRVVAIALAAALLVGGAVAGALGVGLDTSVGTTCGEACVKLSCAPLQWWTCAPSPTYWYNGCGFGQSSAGEGFIQCPTGLQISLADEDVDVEGLSSVQAGSLCSSLCSASDGSASPSPSSPTSTTLAGEGVASPPPPPPATGSTGTTPGGSLQTTSVSPAHAASPVLV</sequence>
<feature type="transmembrane region" description="Helical" evidence="7">
    <location>
        <begin position="388"/>
        <end position="411"/>
    </location>
</feature>
<keyword evidence="10" id="KW-1185">Reference proteome</keyword>
<feature type="domain" description="U-box" evidence="8">
    <location>
        <begin position="17"/>
        <end position="92"/>
    </location>
</feature>
<dbReference type="STRING" id="3075.A0A087SQX7"/>
<dbReference type="SMART" id="SM00504">
    <property type="entry name" value="Ubox"/>
    <property type="match status" value="1"/>
</dbReference>
<feature type="transmembrane region" description="Helical" evidence="7">
    <location>
        <begin position="170"/>
        <end position="192"/>
    </location>
</feature>
<organism evidence="9 10">
    <name type="scientific">Auxenochlorella protothecoides</name>
    <name type="common">Green microalga</name>
    <name type="synonym">Chlorella protothecoides</name>
    <dbReference type="NCBI Taxonomy" id="3075"/>
    <lineage>
        <taxon>Eukaryota</taxon>
        <taxon>Viridiplantae</taxon>
        <taxon>Chlorophyta</taxon>
        <taxon>core chlorophytes</taxon>
        <taxon>Trebouxiophyceae</taxon>
        <taxon>Chlorellales</taxon>
        <taxon>Chlorellaceae</taxon>
        <taxon>Auxenochlorella</taxon>
    </lineage>
</organism>
<gene>
    <name evidence="9" type="ORF">F751_5242</name>
</gene>
<dbReference type="InterPro" id="IPR022764">
    <property type="entry name" value="Peptidase_S54_rhomboid_dom"/>
</dbReference>
<evidence type="ECO:0000256" key="2">
    <source>
        <dbReference type="ARBA" id="ARBA00009045"/>
    </source>
</evidence>
<dbReference type="UniPathway" id="UPA00143"/>
<evidence type="ECO:0000256" key="5">
    <source>
        <dbReference type="ARBA" id="ARBA00023136"/>
    </source>
</evidence>
<keyword evidence="5 7" id="KW-0472">Membrane</keyword>
<feature type="compositionally biased region" description="Low complexity" evidence="6">
    <location>
        <begin position="498"/>
        <end position="513"/>
    </location>
</feature>
<dbReference type="SUPFAM" id="SSF57850">
    <property type="entry name" value="RING/U-box"/>
    <property type="match status" value="1"/>
</dbReference>
<feature type="transmembrane region" description="Helical" evidence="7">
    <location>
        <begin position="325"/>
        <end position="344"/>
    </location>
</feature>
<dbReference type="Gene3D" id="1.20.1540.10">
    <property type="entry name" value="Rhomboid-like"/>
    <property type="match status" value="1"/>
</dbReference>
<comment type="similarity">
    <text evidence="2">Belongs to the peptidase S54 family.</text>
</comment>
<feature type="transmembrane region" description="Helical" evidence="7">
    <location>
        <begin position="350"/>
        <end position="376"/>
    </location>
</feature>
<dbReference type="GO" id="GO:0016567">
    <property type="term" value="P:protein ubiquitination"/>
    <property type="evidence" value="ECO:0007669"/>
    <property type="project" value="UniProtKB-UniPathway"/>
</dbReference>
<dbReference type="KEGG" id="apro:F751_5242"/>
<keyword evidence="3 7" id="KW-0812">Transmembrane</keyword>
<accession>A0A087SQX7</accession>
<dbReference type="Pfam" id="PF04564">
    <property type="entry name" value="U-box"/>
    <property type="match status" value="1"/>
</dbReference>
<dbReference type="Gene3D" id="3.30.40.10">
    <property type="entry name" value="Zinc/RING finger domain, C3HC4 (zinc finger)"/>
    <property type="match status" value="1"/>
</dbReference>